<name>B8C2J4_THAPS</name>
<reference evidence="3 4" key="2">
    <citation type="journal article" date="2008" name="Nature">
        <title>The Phaeodactylum genome reveals the evolutionary history of diatom genomes.</title>
        <authorList>
            <person name="Bowler C."/>
            <person name="Allen A.E."/>
            <person name="Badger J.H."/>
            <person name="Grimwood J."/>
            <person name="Jabbari K."/>
            <person name="Kuo A."/>
            <person name="Maheswari U."/>
            <person name="Martens C."/>
            <person name="Maumus F."/>
            <person name="Otillar R.P."/>
            <person name="Rayko E."/>
            <person name="Salamov A."/>
            <person name="Vandepoele K."/>
            <person name="Beszteri B."/>
            <person name="Gruber A."/>
            <person name="Heijde M."/>
            <person name="Katinka M."/>
            <person name="Mock T."/>
            <person name="Valentin K."/>
            <person name="Verret F."/>
            <person name="Berges J.A."/>
            <person name="Brownlee C."/>
            <person name="Cadoret J.P."/>
            <person name="Chiovitti A."/>
            <person name="Choi C.J."/>
            <person name="Coesel S."/>
            <person name="De Martino A."/>
            <person name="Detter J.C."/>
            <person name="Durkin C."/>
            <person name="Falciatore A."/>
            <person name="Fournet J."/>
            <person name="Haruta M."/>
            <person name="Huysman M.J."/>
            <person name="Jenkins B.D."/>
            <person name="Jiroutova K."/>
            <person name="Jorgensen R.E."/>
            <person name="Joubert Y."/>
            <person name="Kaplan A."/>
            <person name="Kroger N."/>
            <person name="Kroth P.G."/>
            <person name="La Roche J."/>
            <person name="Lindquist E."/>
            <person name="Lommer M."/>
            <person name="Martin-Jezequel V."/>
            <person name="Lopez P.J."/>
            <person name="Lucas S."/>
            <person name="Mangogna M."/>
            <person name="McGinnis K."/>
            <person name="Medlin L.K."/>
            <person name="Montsant A."/>
            <person name="Oudot-Le Secq M.P."/>
            <person name="Napoli C."/>
            <person name="Obornik M."/>
            <person name="Parker M.S."/>
            <person name="Petit J.L."/>
            <person name="Porcel B.M."/>
            <person name="Poulsen N."/>
            <person name="Robison M."/>
            <person name="Rychlewski L."/>
            <person name="Rynearson T.A."/>
            <person name="Schmutz J."/>
            <person name="Shapiro H."/>
            <person name="Siaut M."/>
            <person name="Stanley M."/>
            <person name="Sussman M.R."/>
            <person name="Taylor A.R."/>
            <person name="Vardi A."/>
            <person name="von Dassow P."/>
            <person name="Vyverman W."/>
            <person name="Willis A."/>
            <person name="Wyrwicz L.S."/>
            <person name="Rokhsar D.S."/>
            <person name="Weissenbach J."/>
            <person name="Armbrust E.V."/>
            <person name="Green B.R."/>
            <person name="Van de Peer Y."/>
            <person name="Grigoriev I.V."/>
        </authorList>
    </citation>
    <scope>NUCLEOTIDE SEQUENCE [LARGE SCALE GENOMIC DNA]</scope>
    <source>
        <strain evidence="3 4">CCMP1335</strain>
    </source>
</reference>
<evidence type="ECO:0000256" key="1">
    <source>
        <dbReference type="SAM" id="MobiDB-lite"/>
    </source>
</evidence>
<dbReference type="GeneID" id="7449603"/>
<feature type="region of interest" description="Disordered" evidence="1">
    <location>
        <begin position="81"/>
        <end position="105"/>
    </location>
</feature>
<reference evidence="3 4" key="1">
    <citation type="journal article" date="2004" name="Science">
        <title>The genome of the diatom Thalassiosira pseudonana: ecology, evolution, and metabolism.</title>
        <authorList>
            <person name="Armbrust E.V."/>
            <person name="Berges J.A."/>
            <person name="Bowler C."/>
            <person name="Green B.R."/>
            <person name="Martinez D."/>
            <person name="Putnam N.H."/>
            <person name="Zhou S."/>
            <person name="Allen A.E."/>
            <person name="Apt K.E."/>
            <person name="Bechner M."/>
            <person name="Brzezinski M.A."/>
            <person name="Chaal B.K."/>
            <person name="Chiovitti A."/>
            <person name="Davis A.K."/>
            <person name="Demarest M.S."/>
            <person name="Detter J.C."/>
            <person name="Glavina T."/>
            <person name="Goodstein D."/>
            <person name="Hadi M.Z."/>
            <person name="Hellsten U."/>
            <person name="Hildebrand M."/>
            <person name="Jenkins B.D."/>
            <person name="Jurka J."/>
            <person name="Kapitonov V.V."/>
            <person name="Kroger N."/>
            <person name="Lau W.W."/>
            <person name="Lane T.W."/>
            <person name="Larimer F.W."/>
            <person name="Lippmeier J.C."/>
            <person name="Lucas S."/>
            <person name="Medina M."/>
            <person name="Montsant A."/>
            <person name="Obornik M."/>
            <person name="Parker M.S."/>
            <person name="Palenik B."/>
            <person name="Pazour G.J."/>
            <person name="Richardson P.M."/>
            <person name="Rynearson T.A."/>
            <person name="Saito M.A."/>
            <person name="Schwartz D.C."/>
            <person name="Thamatrakoln K."/>
            <person name="Valentin K."/>
            <person name="Vardi A."/>
            <person name="Wilkerson F.P."/>
            <person name="Rokhsar D.S."/>
        </authorList>
    </citation>
    <scope>NUCLEOTIDE SEQUENCE [LARGE SCALE GENOMIC DNA]</scope>
    <source>
        <strain evidence="3 4">CCMP1335</strain>
    </source>
</reference>
<dbReference type="HOGENOM" id="CLU_1083712_0_0_1"/>
<keyword evidence="2" id="KW-0732">Signal</keyword>
<feature type="compositionally biased region" description="Acidic residues" evidence="1">
    <location>
        <begin position="84"/>
        <end position="95"/>
    </location>
</feature>
<sequence length="257" mass="28661">MNSSMVVLSLFLAVPIHAFSAQTQTQVSSSKAAVFHHPSLSAIDAVSAVTNKQTMCIPKQYNPFNAQRITSALYARPKSKWDDLTDEDDDDDYETNESKSSSSVDVPKDMLYTEANIRRQADTYDQLVAVGGPGVVNDVYAIEKQWPLIERHVWALRLPVRPTSDLSSPFEVWYAPGDSEYDAARNDPNVTFTKVSGLILYSGGELKSTLVGFVGKVYDERRGEPLFFVERNVNDGSTLKGREIVEGDWLLRSEIED</sequence>
<dbReference type="AlphaFoldDB" id="B8C2J4"/>
<accession>B8C2J4</accession>
<keyword evidence="4" id="KW-1185">Reference proteome</keyword>
<evidence type="ECO:0000256" key="2">
    <source>
        <dbReference type="SAM" id="SignalP"/>
    </source>
</evidence>
<evidence type="ECO:0000313" key="3">
    <source>
        <dbReference type="EMBL" id="EED91958.1"/>
    </source>
</evidence>
<dbReference type="Proteomes" id="UP000001449">
    <property type="component" value="Chromosome 5"/>
</dbReference>
<gene>
    <name evidence="3" type="ORF">THAPSDRAFT_5304</name>
</gene>
<proteinExistence type="predicted"/>
<feature type="chain" id="PRO_5002869338" evidence="2">
    <location>
        <begin position="19"/>
        <end position="257"/>
    </location>
</feature>
<feature type="signal peptide" evidence="2">
    <location>
        <begin position="1"/>
        <end position="18"/>
    </location>
</feature>
<dbReference type="KEGG" id="tps:THAPSDRAFT_5304"/>
<dbReference type="RefSeq" id="XP_002290206.1">
    <property type="nucleotide sequence ID" value="XM_002290170.1"/>
</dbReference>
<protein>
    <submittedName>
        <fullName evidence="3">Uncharacterized protein</fullName>
    </submittedName>
</protein>
<dbReference type="PaxDb" id="35128-Thaps5304"/>
<dbReference type="EMBL" id="CM000642">
    <property type="protein sequence ID" value="EED91958.1"/>
    <property type="molecule type" value="Genomic_DNA"/>
</dbReference>
<evidence type="ECO:0000313" key="4">
    <source>
        <dbReference type="Proteomes" id="UP000001449"/>
    </source>
</evidence>
<organism evidence="3 4">
    <name type="scientific">Thalassiosira pseudonana</name>
    <name type="common">Marine diatom</name>
    <name type="synonym">Cyclotella nana</name>
    <dbReference type="NCBI Taxonomy" id="35128"/>
    <lineage>
        <taxon>Eukaryota</taxon>
        <taxon>Sar</taxon>
        <taxon>Stramenopiles</taxon>
        <taxon>Ochrophyta</taxon>
        <taxon>Bacillariophyta</taxon>
        <taxon>Coscinodiscophyceae</taxon>
        <taxon>Thalassiosirophycidae</taxon>
        <taxon>Thalassiosirales</taxon>
        <taxon>Thalassiosiraceae</taxon>
        <taxon>Thalassiosira</taxon>
    </lineage>
</organism>
<dbReference type="InParanoid" id="B8C2J4"/>